<gene>
    <name evidence="1" type="ORF">Mam01_27290</name>
</gene>
<accession>A0ABQ4FCS5</accession>
<comment type="caution">
    <text evidence="1">The sequence shown here is derived from an EMBL/GenBank/DDBJ whole genome shotgun (WGS) entry which is preliminary data.</text>
</comment>
<dbReference type="RefSeq" id="WP_204285704.1">
    <property type="nucleotide sequence ID" value="NZ_BAABEJ010000010.1"/>
</dbReference>
<dbReference type="Proteomes" id="UP000651728">
    <property type="component" value="Unassembled WGS sequence"/>
</dbReference>
<protein>
    <submittedName>
        <fullName evidence="1">Uncharacterized protein</fullName>
    </submittedName>
</protein>
<organism evidence="1 2">
    <name type="scientific">Microbispora amethystogenes</name>
    <dbReference type="NCBI Taxonomy" id="1427754"/>
    <lineage>
        <taxon>Bacteria</taxon>
        <taxon>Bacillati</taxon>
        <taxon>Actinomycetota</taxon>
        <taxon>Actinomycetes</taxon>
        <taxon>Streptosporangiales</taxon>
        <taxon>Streptosporangiaceae</taxon>
        <taxon>Microbispora</taxon>
    </lineage>
</organism>
<evidence type="ECO:0000313" key="1">
    <source>
        <dbReference type="EMBL" id="GIH32565.1"/>
    </source>
</evidence>
<reference evidence="1 2" key="1">
    <citation type="submission" date="2021-01" db="EMBL/GenBank/DDBJ databases">
        <title>Whole genome shotgun sequence of Microbispora amethystogenes NBRC 101907.</title>
        <authorList>
            <person name="Komaki H."/>
            <person name="Tamura T."/>
        </authorList>
    </citation>
    <scope>NUCLEOTIDE SEQUENCE [LARGE SCALE GENOMIC DNA]</scope>
    <source>
        <strain evidence="1 2">NBRC 101907</strain>
    </source>
</reference>
<proteinExistence type="predicted"/>
<sequence>MVLYRTQGSTASAMARSERLDALIIQNAVAHHSGLGPLWQARRAFWAAAECIRAFLDKR</sequence>
<dbReference type="EMBL" id="BOOB01000018">
    <property type="protein sequence ID" value="GIH32565.1"/>
    <property type="molecule type" value="Genomic_DNA"/>
</dbReference>
<keyword evidence="2" id="KW-1185">Reference proteome</keyword>
<name>A0ABQ4FCS5_9ACTN</name>
<evidence type="ECO:0000313" key="2">
    <source>
        <dbReference type="Proteomes" id="UP000651728"/>
    </source>
</evidence>